<dbReference type="Pfam" id="PF13556">
    <property type="entry name" value="HTH_30"/>
    <property type="match status" value="1"/>
</dbReference>
<dbReference type="InterPro" id="IPR025736">
    <property type="entry name" value="PucR_C-HTH_dom"/>
</dbReference>
<dbReference type="EMBL" id="PSZC01000004">
    <property type="protein sequence ID" value="PPJ38861.1"/>
    <property type="molecule type" value="Genomic_DNA"/>
</dbReference>
<dbReference type="AlphaFoldDB" id="A0A2S6AUF5"/>
<protein>
    <submittedName>
        <fullName evidence="4">Uncharacterized protein</fullName>
    </submittedName>
</protein>
<accession>A0A2S6AUF5</accession>
<proteinExistence type="predicted"/>
<feature type="domain" description="PucR C-terminal helix-turn-helix" evidence="2">
    <location>
        <begin position="391"/>
        <end position="447"/>
    </location>
</feature>
<reference evidence="4 5" key="1">
    <citation type="submission" date="2018-02" db="EMBL/GenBank/DDBJ databases">
        <title>8 Nocardia nova and 1 Nocardia cyriacigeorgica strain used for evolution to TMP-SMX.</title>
        <authorList>
            <person name="Mehta H."/>
            <person name="Weng J."/>
            <person name="Shamoo Y."/>
        </authorList>
    </citation>
    <scope>NUCLEOTIDE SEQUENCE [LARGE SCALE GENOMIC DNA]</scope>
    <source>
        <strain evidence="4 5">MDA3139</strain>
    </source>
</reference>
<gene>
    <name evidence="4" type="ORF">C5E45_08420</name>
</gene>
<feature type="region of interest" description="Disordered" evidence="1">
    <location>
        <begin position="19"/>
        <end position="87"/>
    </location>
</feature>
<evidence type="ECO:0000259" key="2">
    <source>
        <dbReference type="Pfam" id="PF13556"/>
    </source>
</evidence>
<dbReference type="PANTHER" id="PTHR33744">
    <property type="entry name" value="CARBOHYDRATE DIACID REGULATOR"/>
    <property type="match status" value="1"/>
</dbReference>
<evidence type="ECO:0000313" key="5">
    <source>
        <dbReference type="Proteomes" id="UP000239874"/>
    </source>
</evidence>
<name>A0A2S6AUF5_9NOCA</name>
<feature type="domain" description="RsbT co-antagonist protein RsbRD N-terminal" evidence="3">
    <location>
        <begin position="96"/>
        <end position="232"/>
    </location>
</feature>
<organism evidence="4 5">
    <name type="scientific">Nocardia nova</name>
    <dbReference type="NCBI Taxonomy" id="37330"/>
    <lineage>
        <taxon>Bacteria</taxon>
        <taxon>Bacillati</taxon>
        <taxon>Actinomycetota</taxon>
        <taxon>Actinomycetes</taxon>
        <taxon>Mycobacteriales</taxon>
        <taxon>Nocardiaceae</taxon>
        <taxon>Nocardia</taxon>
    </lineage>
</organism>
<dbReference type="InterPro" id="IPR051448">
    <property type="entry name" value="CdaR-like_regulators"/>
</dbReference>
<dbReference type="InterPro" id="IPR042070">
    <property type="entry name" value="PucR_C-HTH_sf"/>
</dbReference>
<evidence type="ECO:0000256" key="1">
    <source>
        <dbReference type="SAM" id="MobiDB-lite"/>
    </source>
</evidence>
<dbReference type="Proteomes" id="UP000239874">
    <property type="component" value="Unassembled WGS sequence"/>
</dbReference>
<dbReference type="Gene3D" id="1.10.10.2840">
    <property type="entry name" value="PucR C-terminal helix-turn-helix domain"/>
    <property type="match status" value="1"/>
</dbReference>
<dbReference type="Pfam" id="PF14361">
    <property type="entry name" value="RsbRD_N"/>
    <property type="match status" value="1"/>
</dbReference>
<sequence>MTGGEPHIPALLPAPVAYPAAPESAPRPAPTGSTRHHRYDVGKARVLRQRIPSDSVTRPRTPTLAHPRAVSSIDVSDDDGSTPPRLRSSAIGDSVELADHICTRLQREIPAYRGVATASLTPSIAAAIDRLITATAADRPLDERELADFRAYGALRAELGVPLDAMLRGWQIVMGEVIERISTSEHWATRRGAALLSFLGALLRASDAATVACTSAHREAEAQITRRLDIRRDDMVRALAEGALPAGELRRRAEHIGLRLDGTYSAFRAITGQPEQTEWELRQRPGFRPPGGVVAILERDVVGICDPHDDSAPSAGVFLGVGPACPLKRIPHSLHIAGRVAETARLFERPGRHTLTDLGLLPAVVSDSDVGAAMVRRYLDPLVDVDAEAILETVDAYLTAGCNASETGHRLYLHHNTVRYRLSRFEELTGASLKDPHVMQQVWWALRYRELRSGRPDS</sequence>
<evidence type="ECO:0000259" key="3">
    <source>
        <dbReference type="Pfam" id="PF14361"/>
    </source>
</evidence>
<comment type="caution">
    <text evidence="4">The sequence shown here is derived from an EMBL/GenBank/DDBJ whole genome shotgun (WGS) entry which is preliminary data.</text>
</comment>
<dbReference type="InterPro" id="IPR025751">
    <property type="entry name" value="RsbRD_N_dom"/>
</dbReference>
<evidence type="ECO:0000313" key="4">
    <source>
        <dbReference type="EMBL" id="PPJ38861.1"/>
    </source>
</evidence>